<proteinExistence type="predicted"/>
<gene>
    <name evidence="4" type="ORF">AJAP_00805</name>
</gene>
<dbReference type="HOGENOM" id="CLU_018489_2_0_11"/>
<dbReference type="Proteomes" id="UP000028492">
    <property type="component" value="Chromosome"/>
</dbReference>
<evidence type="ECO:0000313" key="5">
    <source>
        <dbReference type="Proteomes" id="UP000028492"/>
    </source>
</evidence>
<dbReference type="Pfam" id="PF13531">
    <property type="entry name" value="SBP_bac_11"/>
    <property type="match status" value="1"/>
</dbReference>
<evidence type="ECO:0000256" key="1">
    <source>
        <dbReference type="SAM" id="MobiDB-lite"/>
    </source>
</evidence>
<feature type="domain" description="VWFA" evidence="3">
    <location>
        <begin position="412"/>
        <end position="601"/>
    </location>
</feature>
<sequence>MVVNPQQSRGGRKVLAFVAAAVVAIGLIIGLRALTSDSGEEAVEAKCTTGDAVKLQVSSSPEKAGVVAEIAQGYSGRTVAGRCVDVLVQSKSSGTAMQALARGWNEAVDGPRPDVWTPAASGWVNLLRQNLTGSDHPALVPEGDPESVANAPLVVAMPKPMAEALGWPGKGIGWKDLAALATDPQGWAKYGHPEWGKFRLGKTNPNISTSGLNATIGAYYAATGTSSDLTANALAKPEARTFVQNVEQAIVHYGDNTLTFLTNLQKADDRGAAMSYISAVTVEENSLVGYNQGNPTNDPVKRGQHAPPKVPLAGIYPSDGTLNSDHPFTVLNWADDIHKQVAADFLAHLRGAEAQRKFSDIGFRTFDGKPGSQTTKENGAEPDSKLNLIRPPSPPVLTEVLKSWKDLRKKANVLLVVDVSGSMGDGVSGTGKNKMDLAKQAAVASLPQFSDADKVGLWMFSTKLDGDKDYVELRPVSPVGGEPGRQELATRLNGLTPQNGTGLYDSSLAAYEFMKQRLDPNAINAVVVLTDGRNEDPGGIDLPNLVGQLRTEGGGEAVRLFTIAYGSDADLNVLKEIAETTQGVGYDSSKPDSIDQVFTAVISNF</sequence>
<organism evidence="4 5">
    <name type="scientific">Amycolatopsis japonica</name>
    <dbReference type="NCBI Taxonomy" id="208439"/>
    <lineage>
        <taxon>Bacteria</taxon>
        <taxon>Bacillati</taxon>
        <taxon>Actinomycetota</taxon>
        <taxon>Actinomycetes</taxon>
        <taxon>Pseudonocardiales</taxon>
        <taxon>Pseudonocardiaceae</taxon>
        <taxon>Amycolatopsis</taxon>
        <taxon>Amycolatopsis japonica group</taxon>
    </lineage>
</organism>
<dbReference type="EMBL" id="CP008953">
    <property type="protein sequence ID" value="AIG73098.1"/>
    <property type="molecule type" value="Genomic_DNA"/>
</dbReference>
<dbReference type="eggNOG" id="COG1840">
    <property type="taxonomic scope" value="Bacteria"/>
</dbReference>
<dbReference type="PROSITE" id="PS50234">
    <property type="entry name" value="VWFA"/>
    <property type="match status" value="1"/>
</dbReference>
<protein>
    <submittedName>
        <fullName evidence="4">von Willebrand factor type A</fullName>
    </submittedName>
</protein>
<dbReference type="InterPro" id="IPR002035">
    <property type="entry name" value="VWF_A"/>
</dbReference>
<dbReference type="KEGG" id="aja:AJAP_00805"/>
<dbReference type="Pfam" id="PF00092">
    <property type="entry name" value="VWA"/>
    <property type="match status" value="1"/>
</dbReference>
<keyword evidence="2" id="KW-0472">Membrane</keyword>
<evidence type="ECO:0000313" key="4">
    <source>
        <dbReference type="EMBL" id="AIG73098.1"/>
    </source>
</evidence>
<dbReference type="InterPro" id="IPR036465">
    <property type="entry name" value="vWFA_dom_sf"/>
</dbReference>
<keyword evidence="2" id="KW-0812">Transmembrane</keyword>
<dbReference type="AlphaFoldDB" id="A0A075UJP8"/>
<evidence type="ECO:0000256" key="2">
    <source>
        <dbReference type="SAM" id="Phobius"/>
    </source>
</evidence>
<dbReference type="Gene3D" id="3.40.50.410">
    <property type="entry name" value="von Willebrand factor, type A domain"/>
    <property type="match status" value="1"/>
</dbReference>
<feature type="transmembrane region" description="Helical" evidence="2">
    <location>
        <begin position="14"/>
        <end position="34"/>
    </location>
</feature>
<name>A0A075UJP8_9PSEU</name>
<dbReference type="SMART" id="SM00327">
    <property type="entry name" value="VWA"/>
    <property type="match status" value="1"/>
</dbReference>
<dbReference type="RefSeq" id="WP_038507335.1">
    <property type="nucleotide sequence ID" value="NZ_CP008953.1"/>
</dbReference>
<dbReference type="SUPFAM" id="SSF53850">
    <property type="entry name" value="Periplasmic binding protein-like II"/>
    <property type="match status" value="1"/>
</dbReference>
<dbReference type="eggNOG" id="COG2304">
    <property type="taxonomic scope" value="Bacteria"/>
</dbReference>
<accession>A0A075UJP8</accession>
<reference evidence="4 5" key="1">
    <citation type="journal article" date="2014" name="J. Biotechnol.">
        <title>Complete genome sequence of the actinobacterium Amycolatopsis japonica MG417-CF17(T) (=DSM 44213T) producing (S,S)-N,N'-ethylenediaminedisuccinic acid.</title>
        <authorList>
            <person name="Stegmann E."/>
            <person name="Albersmeier A."/>
            <person name="Spohn M."/>
            <person name="Gert H."/>
            <person name="Weber T."/>
            <person name="Wohlleben W."/>
            <person name="Kalinowski J."/>
            <person name="Ruckert C."/>
        </authorList>
    </citation>
    <scope>NUCLEOTIDE SEQUENCE [LARGE SCALE GENOMIC DNA]</scope>
    <source>
        <strain evidence="5">MG417-CF17 (DSM 44213)</strain>
    </source>
</reference>
<evidence type="ECO:0000259" key="3">
    <source>
        <dbReference type="PROSITE" id="PS50234"/>
    </source>
</evidence>
<keyword evidence="2" id="KW-1133">Transmembrane helix</keyword>
<dbReference type="SUPFAM" id="SSF53300">
    <property type="entry name" value="vWA-like"/>
    <property type="match status" value="1"/>
</dbReference>
<dbReference type="STRING" id="208439.AJAP_00805"/>
<feature type="region of interest" description="Disordered" evidence="1">
    <location>
        <begin position="363"/>
        <end position="391"/>
    </location>
</feature>
<keyword evidence="5" id="KW-1185">Reference proteome</keyword>